<reference evidence="1" key="1">
    <citation type="submission" date="2020-10" db="EMBL/GenBank/DDBJ databases">
        <authorList>
            <person name="Muller C M."/>
        </authorList>
    </citation>
    <scope>NUCLEOTIDE SEQUENCE</scope>
    <source>
        <strain evidence="1">THUN-12</strain>
    </source>
</reference>
<comment type="caution">
    <text evidence="1">The sequence shown here is derived from an EMBL/GenBank/DDBJ whole genome shotgun (WGS) entry which is preliminary data.</text>
</comment>
<gene>
    <name evidence="1" type="ORF">BGTH12_LOCUS5797</name>
</gene>
<organism evidence="1 2">
    <name type="scientific">Blumeria graminis f. sp. triticale</name>
    <dbReference type="NCBI Taxonomy" id="1689686"/>
    <lineage>
        <taxon>Eukaryota</taxon>
        <taxon>Fungi</taxon>
        <taxon>Dikarya</taxon>
        <taxon>Ascomycota</taxon>
        <taxon>Pezizomycotina</taxon>
        <taxon>Leotiomycetes</taxon>
        <taxon>Erysiphales</taxon>
        <taxon>Erysiphaceae</taxon>
        <taxon>Blumeria</taxon>
    </lineage>
</organism>
<feature type="non-terminal residue" evidence="1">
    <location>
        <position position="1"/>
    </location>
</feature>
<name>A0A9W4D5H6_BLUGR</name>
<dbReference type="AlphaFoldDB" id="A0A9W4D5H6"/>
<protein>
    <submittedName>
        <fullName evidence="1">BgTH12-06169</fullName>
    </submittedName>
</protein>
<sequence length="86" mass="9657">KAQIISYEIIINKHYEIRGVVVTHNISRKPSAAHNSNLSKDQTPSLQSAQNKGFIRLVCLLKKTFPLFSSTPISTVTSPKKQKNHE</sequence>
<evidence type="ECO:0000313" key="2">
    <source>
        <dbReference type="Proteomes" id="UP000683417"/>
    </source>
</evidence>
<dbReference type="Proteomes" id="UP000683417">
    <property type="component" value="Unassembled WGS sequence"/>
</dbReference>
<proteinExistence type="predicted"/>
<dbReference type="EMBL" id="CAJHIT010000008">
    <property type="protein sequence ID" value="CAD6504439.1"/>
    <property type="molecule type" value="Genomic_DNA"/>
</dbReference>
<accession>A0A9W4D5H6</accession>
<evidence type="ECO:0000313" key="1">
    <source>
        <dbReference type="EMBL" id="CAD6504439.1"/>
    </source>
</evidence>